<dbReference type="RefSeq" id="XP_070919577.1">
    <property type="nucleotide sequence ID" value="XM_071063476.1"/>
</dbReference>
<accession>A0ABQ0GJC9</accession>
<comment type="caution">
    <text evidence="1">The sequence shown here is derived from an EMBL/GenBank/DDBJ whole genome shotgun (WGS) entry which is preliminary data.</text>
</comment>
<proteinExistence type="predicted"/>
<sequence>MSELNDNTAVFCVAEIPQDVLNDFFSTAYSAPEFANEGVDDVGVLINTTDLSTITGPTKPPVPAQTLFPFLNKTPEEIWDFAQRNVRAPIFNRALAILDDRTREDRATCLLVTQWENPPPGREGRLLKVRADFRSALVILNVKNLGIGGDEHFRAGAEGVIPLSE</sequence>
<keyword evidence="2" id="KW-1185">Reference proteome</keyword>
<name>A0ABQ0GJC9_9PEZI</name>
<evidence type="ECO:0000313" key="1">
    <source>
        <dbReference type="EMBL" id="GAB1317846.1"/>
    </source>
</evidence>
<dbReference type="EMBL" id="BAAFSV010000004">
    <property type="protein sequence ID" value="GAB1317846.1"/>
    <property type="molecule type" value="Genomic_DNA"/>
</dbReference>
<evidence type="ECO:0000313" key="2">
    <source>
        <dbReference type="Proteomes" id="UP001628179"/>
    </source>
</evidence>
<gene>
    <name evidence="1" type="ORF">MFIFM68171_08056</name>
</gene>
<reference evidence="1 2" key="1">
    <citation type="submission" date="2024-09" db="EMBL/GenBank/DDBJ databases">
        <title>Itraconazole resistance in Madurella fahalii resulting from another homologue of gene encoding cytochrome P450 14-alpha sterol demethylase (CYP51).</title>
        <authorList>
            <person name="Yoshioka I."/>
            <person name="Fahal A.H."/>
            <person name="Kaneko S."/>
            <person name="Yaguchi T."/>
        </authorList>
    </citation>
    <scope>NUCLEOTIDE SEQUENCE [LARGE SCALE GENOMIC DNA]</scope>
    <source>
        <strain evidence="1 2">IFM 68171</strain>
    </source>
</reference>
<organism evidence="1 2">
    <name type="scientific">Madurella fahalii</name>
    <dbReference type="NCBI Taxonomy" id="1157608"/>
    <lineage>
        <taxon>Eukaryota</taxon>
        <taxon>Fungi</taxon>
        <taxon>Dikarya</taxon>
        <taxon>Ascomycota</taxon>
        <taxon>Pezizomycotina</taxon>
        <taxon>Sordariomycetes</taxon>
        <taxon>Sordariomycetidae</taxon>
        <taxon>Sordariales</taxon>
        <taxon>Sordariales incertae sedis</taxon>
        <taxon>Madurella</taxon>
    </lineage>
</organism>
<dbReference type="GeneID" id="98178799"/>
<protein>
    <submittedName>
        <fullName evidence="1">Uncharacterized protein</fullName>
    </submittedName>
</protein>
<dbReference type="Proteomes" id="UP001628179">
    <property type="component" value="Unassembled WGS sequence"/>
</dbReference>